<dbReference type="InterPro" id="IPR001611">
    <property type="entry name" value="Leu-rich_rpt"/>
</dbReference>
<evidence type="ECO:0000256" key="3">
    <source>
        <dbReference type="ARBA" id="ARBA00022475"/>
    </source>
</evidence>
<dbReference type="InterPro" id="IPR032675">
    <property type="entry name" value="LRR_dom_sf"/>
</dbReference>
<evidence type="ECO:0000256" key="5">
    <source>
        <dbReference type="ARBA" id="ARBA00022692"/>
    </source>
</evidence>
<dbReference type="PRINTS" id="PR00019">
    <property type="entry name" value="LEURICHRPT"/>
</dbReference>
<evidence type="ECO:0000256" key="6">
    <source>
        <dbReference type="ARBA" id="ARBA00022737"/>
    </source>
</evidence>
<keyword evidence="7 12" id="KW-0547">Nucleotide-binding</keyword>
<keyword evidence="5 13" id="KW-0812">Transmembrane</keyword>
<evidence type="ECO:0000256" key="4">
    <source>
        <dbReference type="ARBA" id="ARBA00022614"/>
    </source>
</evidence>
<dbReference type="Proteomes" id="UP001187471">
    <property type="component" value="Unassembled WGS sequence"/>
</dbReference>
<dbReference type="GO" id="GO:0005886">
    <property type="term" value="C:plasma membrane"/>
    <property type="evidence" value="ECO:0007669"/>
    <property type="project" value="UniProtKB-SubCell"/>
</dbReference>
<keyword evidence="6" id="KW-0677">Repeat</keyword>
<dbReference type="PANTHER" id="PTHR27008">
    <property type="entry name" value="OS04G0122200 PROTEIN"/>
    <property type="match status" value="1"/>
</dbReference>
<feature type="binding site" evidence="12">
    <location>
        <position position="822"/>
    </location>
    <ligand>
        <name>ATP</name>
        <dbReference type="ChEBI" id="CHEBI:30616"/>
    </ligand>
</feature>
<dbReference type="PROSITE" id="PS50011">
    <property type="entry name" value="PROTEIN_KINASE_DOM"/>
    <property type="match status" value="1"/>
</dbReference>
<feature type="domain" description="Protein kinase" evidence="14">
    <location>
        <begin position="783"/>
        <end position="1030"/>
    </location>
</feature>
<dbReference type="PROSITE" id="PS00107">
    <property type="entry name" value="PROTEIN_KINASE_ATP"/>
    <property type="match status" value="1"/>
</dbReference>
<dbReference type="InterPro" id="IPR051809">
    <property type="entry name" value="Plant_receptor-like_S/T_kinase"/>
</dbReference>
<dbReference type="GO" id="GO:0051707">
    <property type="term" value="P:response to other organism"/>
    <property type="evidence" value="ECO:0007669"/>
    <property type="project" value="UniProtKB-ARBA"/>
</dbReference>
<dbReference type="PANTHER" id="PTHR27008:SF585">
    <property type="entry name" value="PROTEIN KINASE DOMAIN-CONTAINING PROTEIN"/>
    <property type="match status" value="1"/>
</dbReference>
<dbReference type="PROSITE" id="PS51450">
    <property type="entry name" value="LRR"/>
    <property type="match status" value="1"/>
</dbReference>
<dbReference type="EMBL" id="JAVXUO010002730">
    <property type="protein sequence ID" value="KAK2970323.1"/>
    <property type="molecule type" value="Genomic_DNA"/>
</dbReference>
<dbReference type="SMART" id="SM00369">
    <property type="entry name" value="LRR_TYP"/>
    <property type="match status" value="11"/>
</dbReference>
<keyword evidence="3" id="KW-1003">Cell membrane</keyword>
<keyword evidence="8 12" id="KW-0067">ATP-binding</keyword>
<evidence type="ECO:0000256" key="10">
    <source>
        <dbReference type="ARBA" id="ARBA00023136"/>
    </source>
</evidence>
<keyword evidence="11" id="KW-0325">Glycoprotein</keyword>
<dbReference type="Pfam" id="PF07714">
    <property type="entry name" value="PK_Tyr_Ser-Thr"/>
    <property type="match status" value="1"/>
</dbReference>
<dbReference type="SUPFAM" id="SSF52047">
    <property type="entry name" value="RNI-like"/>
    <property type="match status" value="2"/>
</dbReference>
<dbReference type="InterPro" id="IPR017441">
    <property type="entry name" value="Protein_kinase_ATP_BS"/>
</dbReference>
<evidence type="ECO:0000313" key="16">
    <source>
        <dbReference type="Proteomes" id="UP001187471"/>
    </source>
</evidence>
<keyword evidence="16" id="KW-1185">Reference proteome</keyword>
<dbReference type="Gene3D" id="3.80.10.10">
    <property type="entry name" value="Ribonuclease Inhibitor"/>
    <property type="match status" value="6"/>
</dbReference>
<evidence type="ECO:0000256" key="9">
    <source>
        <dbReference type="ARBA" id="ARBA00022989"/>
    </source>
</evidence>
<comment type="subcellular location">
    <subcellularLocation>
        <location evidence="1">Cell membrane</location>
    </subcellularLocation>
</comment>
<reference evidence="15" key="1">
    <citation type="submission" date="2022-12" db="EMBL/GenBank/DDBJ databases">
        <title>Draft genome assemblies for two species of Escallonia (Escalloniales).</title>
        <authorList>
            <person name="Chanderbali A."/>
            <person name="Dervinis C."/>
            <person name="Anghel I."/>
            <person name="Soltis D."/>
            <person name="Soltis P."/>
            <person name="Zapata F."/>
        </authorList>
    </citation>
    <scope>NUCLEOTIDE SEQUENCE</scope>
    <source>
        <strain evidence="15">UCBG92.1500</strain>
        <tissue evidence="15">Leaf</tissue>
    </source>
</reference>
<dbReference type="InterPro" id="IPR003591">
    <property type="entry name" value="Leu-rich_rpt_typical-subtyp"/>
</dbReference>
<dbReference type="Gene3D" id="1.10.510.10">
    <property type="entry name" value="Transferase(Phosphotransferase) domain 1"/>
    <property type="match status" value="2"/>
</dbReference>
<evidence type="ECO:0000256" key="2">
    <source>
        <dbReference type="ARBA" id="ARBA00009592"/>
    </source>
</evidence>
<accession>A0AA88QI78</accession>
<evidence type="ECO:0000259" key="14">
    <source>
        <dbReference type="PROSITE" id="PS50011"/>
    </source>
</evidence>
<dbReference type="FunFam" id="3.80.10.10:FF:000213">
    <property type="entry name" value="Tyrosine-sulfated glycopeptide receptor 1"/>
    <property type="match status" value="1"/>
</dbReference>
<evidence type="ECO:0000256" key="13">
    <source>
        <dbReference type="SAM" id="Phobius"/>
    </source>
</evidence>
<evidence type="ECO:0000256" key="12">
    <source>
        <dbReference type="PROSITE-ProRule" id="PRU10141"/>
    </source>
</evidence>
<gene>
    <name evidence="15" type="ORF">RJ640_025982</name>
</gene>
<organism evidence="15 16">
    <name type="scientific">Escallonia rubra</name>
    <dbReference type="NCBI Taxonomy" id="112253"/>
    <lineage>
        <taxon>Eukaryota</taxon>
        <taxon>Viridiplantae</taxon>
        <taxon>Streptophyta</taxon>
        <taxon>Embryophyta</taxon>
        <taxon>Tracheophyta</taxon>
        <taxon>Spermatophyta</taxon>
        <taxon>Magnoliopsida</taxon>
        <taxon>eudicotyledons</taxon>
        <taxon>Gunneridae</taxon>
        <taxon>Pentapetalae</taxon>
        <taxon>asterids</taxon>
        <taxon>campanulids</taxon>
        <taxon>Escalloniales</taxon>
        <taxon>Escalloniaceae</taxon>
        <taxon>Escallonia</taxon>
    </lineage>
</organism>
<evidence type="ECO:0000256" key="7">
    <source>
        <dbReference type="ARBA" id="ARBA00022741"/>
    </source>
</evidence>
<dbReference type="Pfam" id="PF00560">
    <property type="entry name" value="LRR_1"/>
    <property type="match status" value="9"/>
</dbReference>
<dbReference type="InterPro" id="IPR011009">
    <property type="entry name" value="Kinase-like_dom_sf"/>
</dbReference>
<dbReference type="FunFam" id="3.80.10.10:FF:000317">
    <property type="entry name" value="Inactive leucine-rich repeat receptor-like protein kinase"/>
    <property type="match status" value="1"/>
</dbReference>
<dbReference type="Gene3D" id="3.30.200.20">
    <property type="entry name" value="Phosphorylase Kinase, domain 1"/>
    <property type="match status" value="1"/>
</dbReference>
<keyword evidence="4" id="KW-0433">Leucine-rich repeat</keyword>
<dbReference type="SMART" id="SM00365">
    <property type="entry name" value="LRR_SD22"/>
    <property type="match status" value="9"/>
</dbReference>
<comment type="similarity">
    <text evidence="2">Belongs to the RLP family.</text>
</comment>
<protein>
    <recommendedName>
        <fullName evidence="14">Protein kinase domain-containing protein</fullName>
    </recommendedName>
</protein>
<feature type="transmembrane region" description="Helical" evidence="13">
    <location>
        <begin position="725"/>
        <end position="748"/>
    </location>
</feature>
<dbReference type="GO" id="GO:0005524">
    <property type="term" value="F:ATP binding"/>
    <property type="evidence" value="ECO:0007669"/>
    <property type="project" value="UniProtKB-UniRule"/>
</dbReference>
<dbReference type="FunFam" id="3.30.200.20:FF:000661">
    <property type="entry name" value="Serine-threonine protein kinase plant-type"/>
    <property type="match status" value="1"/>
</dbReference>
<comment type="caution">
    <text evidence="15">The sequence shown here is derived from an EMBL/GenBank/DDBJ whole genome shotgun (WGS) entry which is preliminary data.</text>
</comment>
<dbReference type="GO" id="GO:0006952">
    <property type="term" value="P:defense response"/>
    <property type="evidence" value="ECO:0007669"/>
    <property type="project" value="UniProtKB-ARBA"/>
</dbReference>
<proteinExistence type="inferred from homology"/>
<evidence type="ECO:0000256" key="8">
    <source>
        <dbReference type="ARBA" id="ARBA00022840"/>
    </source>
</evidence>
<dbReference type="InterPro" id="IPR001245">
    <property type="entry name" value="Ser-Thr/Tyr_kinase_cat_dom"/>
</dbReference>
<sequence>MGLVGSVPPSIGNFSLLVSLDLSNNSFRGHLTDDLDQLRLGYNIFTGESLSRELSFITSLTSCKKLKLLSFQLNTLNCTLPVSFGNLSRSLEKISAAGCGIKGTVSSFGNLSSLTYFSLFANDLIGAIPMAVKGMQKLQALDLSSNKIQGSIPQFLCYLYDLIILYLHVNELFGPVTTCLGNVTSLRYLYLGYNKLNSSIPASFGDLENLLEFNITSNSLGNFLPSEIASLKFNRCVATSQAPINGGLQNLAEFSLSHNRLEGPIPDTLESLASLEILDLSHNNLPGIVPREIGDLSNLRVISLGGNNLRGTIPATIFNISTLQDLFVASNQLSGTLPLYVSHQLANLESLHLGGNSFTGILPEPISNATKLTRIDLAKNNFSGRVPNSLGNLGLLEIFQLAGNDFINTFPEFSFITSLTNCTKLRVLSIGYNPLTGPLPASIGNLSASLQDFYASGCRIRGTIPSEISNLSGLVSLALYENDLIGSIPNTIKGLQKLQWLDVGRNKLRGSIPDDLCQLPNLGGLWLPANQLSGSLPTCLWNISSLRYLYLGSNKLTSTIPASLGNLKDLLTFSASFNSLQGNLPSKIGNLKAVMILDLSYNNFSGNIPGNIGDLQNLAILYLEHNDLTGTIPETFESLVSLETLDLSQNNLLGVIPKSLEKLLQLKFLNVSYNKLHGEIPSGGPFEKFASQSFLPNEALCGATQFGVRPCKTNSVSRLKTLRKLVIICVSSTISLIVLLLTFVLLWIRCQKSKRLPVEIDLQPVAVHRRITQQEILEATNGFEESKLLGNGSFGSVYKGVLSDGMVVAIKVFKLQQERAFKSFHVECEVIRNVRHRNLIKIVTSCSNPDFKALILEYMPNGSLEKWLYSHSYVLDIMQRLDIMIDLACALDYLHHVSTSCDVYSYGIMLMETFTRKKPTAEMFAGQMSLKIWVKELLPSAVIQVLDKNLLRRDGKSSLAEVDCLLSILKLALDCAAESPEQRINMKDVLATMKKIKAESPDKRIDMNDAPEKLKKIRVKLVSNLETAES</sequence>
<evidence type="ECO:0000256" key="11">
    <source>
        <dbReference type="ARBA" id="ARBA00023180"/>
    </source>
</evidence>
<dbReference type="SUPFAM" id="SSF56112">
    <property type="entry name" value="Protein kinase-like (PK-like)"/>
    <property type="match status" value="1"/>
</dbReference>
<keyword evidence="10 13" id="KW-0472">Membrane</keyword>
<dbReference type="SUPFAM" id="SSF52058">
    <property type="entry name" value="L domain-like"/>
    <property type="match status" value="1"/>
</dbReference>
<evidence type="ECO:0000256" key="1">
    <source>
        <dbReference type="ARBA" id="ARBA00004236"/>
    </source>
</evidence>
<dbReference type="AlphaFoldDB" id="A0AA88QI78"/>
<name>A0AA88QI78_9ASTE</name>
<evidence type="ECO:0000313" key="15">
    <source>
        <dbReference type="EMBL" id="KAK2970323.1"/>
    </source>
</evidence>
<keyword evidence="9 13" id="KW-1133">Transmembrane helix</keyword>
<dbReference type="InterPro" id="IPR000719">
    <property type="entry name" value="Prot_kinase_dom"/>
</dbReference>
<dbReference type="GO" id="GO:0004672">
    <property type="term" value="F:protein kinase activity"/>
    <property type="evidence" value="ECO:0007669"/>
    <property type="project" value="InterPro"/>
</dbReference>
<dbReference type="Pfam" id="PF13855">
    <property type="entry name" value="LRR_8"/>
    <property type="match status" value="3"/>
</dbReference>